<name>A0ABU8YSR9_9CYAN</name>
<dbReference type="Pfam" id="PF05860">
    <property type="entry name" value="TPS"/>
    <property type="match status" value="1"/>
</dbReference>
<dbReference type="Gene3D" id="2.160.20.10">
    <property type="entry name" value="Single-stranded right-handed beta-helix, Pectin lyase-like"/>
    <property type="match status" value="1"/>
</dbReference>
<sequence>MFLVLSVYFCLGQTAAFGQSITPANDGTGTVVNPQGNRMDIGGGKLSGDGANLFHSFQQFGLTETQTANFLSNPAIQNILARIVGGDASVINGLIQVTGGNSNLFLMNPGGIVFGANAQLNVPASFTATTANSIGFGENAFRAIGSNNYANLVGTPSNFIFSAIEPANIVNRGNLAVNPGESLTLLGGNVINTGELSASGGKINIVSVPNESVVRISQTGHLLSLEVSIDGLNPDTNRGKDDNNVKSVASLPELLTGRGDKTNATGVNVNSDGTVELTDANIRNIPAIGLPQNNLEALKIPIILPNIGNFNGVANDSKVSIMPVGGDRILVNPNINVSGNSLPPSLGGASTILKVDNLPPQGAPPQVALFNDINRNSNINRPINLNSPPPPPPNNIQLFASPGIGGSPPLPKPGNNTMPPPGVKGNIPGGKMEIPIRGANPPANLTAISNINYLLSIEQNRADRYVAYFGDSLNNQSMGAENLRESLGKIASQTGKRSAIIYVNLFADRLELLLFMPDGSALRKTVPEADRQTV</sequence>
<feature type="non-terminal residue" evidence="2">
    <location>
        <position position="534"/>
    </location>
</feature>
<comment type="caution">
    <text evidence="2">The sequence shown here is derived from an EMBL/GenBank/DDBJ whole genome shotgun (WGS) entry which is preliminary data.</text>
</comment>
<dbReference type="SUPFAM" id="SSF51126">
    <property type="entry name" value="Pectin lyase-like"/>
    <property type="match status" value="1"/>
</dbReference>
<accession>A0ABU8YSR9</accession>
<keyword evidence="3" id="KW-1185">Reference proteome</keyword>
<reference evidence="2 3" key="1">
    <citation type="journal article" date="2020" name="Harmful Algae">
        <title>Molecular and morphological characterization of a novel dihydroanatoxin-a producing Microcoleus species (cyanobacteria) from the Russian River, California, USA.</title>
        <authorList>
            <person name="Conklin K.Y."/>
            <person name="Stancheva R."/>
            <person name="Otten T.G."/>
            <person name="Fadness R."/>
            <person name="Boyer G.L."/>
            <person name="Read B."/>
            <person name="Zhang X."/>
            <person name="Sheath R.G."/>
        </authorList>
    </citation>
    <scope>NUCLEOTIDE SEQUENCE [LARGE SCALE GENOMIC DNA]</scope>
    <source>
        <strain evidence="2 3">PTRS2</strain>
    </source>
</reference>
<evidence type="ECO:0000313" key="2">
    <source>
        <dbReference type="EMBL" id="MEK0187419.1"/>
    </source>
</evidence>
<dbReference type="NCBIfam" id="TIGR01901">
    <property type="entry name" value="adhes_NPXG"/>
    <property type="match status" value="1"/>
</dbReference>
<gene>
    <name evidence="2" type="ORF">WMG39_21560</name>
</gene>
<evidence type="ECO:0000313" key="3">
    <source>
        <dbReference type="Proteomes" id="UP001384579"/>
    </source>
</evidence>
<proteinExistence type="predicted"/>
<dbReference type="InterPro" id="IPR008638">
    <property type="entry name" value="FhaB/CdiA-like_TPS"/>
</dbReference>
<dbReference type="SMART" id="SM00912">
    <property type="entry name" value="Haemagg_act"/>
    <property type="match status" value="1"/>
</dbReference>
<organism evidence="2 3">
    <name type="scientific">Microcoleus anatoxicus PTRS2</name>
    <dbReference type="NCBI Taxonomy" id="2705321"/>
    <lineage>
        <taxon>Bacteria</taxon>
        <taxon>Bacillati</taxon>
        <taxon>Cyanobacteriota</taxon>
        <taxon>Cyanophyceae</taxon>
        <taxon>Oscillatoriophycideae</taxon>
        <taxon>Oscillatoriales</taxon>
        <taxon>Microcoleaceae</taxon>
        <taxon>Microcoleus</taxon>
        <taxon>Microcoleus anatoxicus</taxon>
    </lineage>
</organism>
<dbReference type="InterPro" id="IPR011050">
    <property type="entry name" value="Pectin_lyase_fold/virulence"/>
</dbReference>
<feature type="domain" description="Filamentous haemagglutinin FhaB/tRNA nuclease CdiA-like TPS" evidence="1">
    <location>
        <begin position="23"/>
        <end position="137"/>
    </location>
</feature>
<dbReference type="EMBL" id="JBBLXS010000355">
    <property type="protein sequence ID" value="MEK0187419.1"/>
    <property type="molecule type" value="Genomic_DNA"/>
</dbReference>
<dbReference type="InterPro" id="IPR012334">
    <property type="entry name" value="Pectin_lyas_fold"/>
</dbReference>
<protein>
    <submittedName>
        <fullName evidence="2">Filamentous hemagglutinin N-terminal domain-containing protein</fullName>
    </submittedName>
</protein>
<dbReference type="Proteomes" id="UP001384579">
    <property type="component" value="Unassembled WGS sequence"/>
</dbReference>
<evidence type="ECO:0000259" key="1">
    <source>
        <dbReference type="SMART" id="SM00912"/>
    </source>
</evidence>